<dbReference type="PANTHER" id="PTHR43840:SF50">
    <property type="entry name" value="MANGANESE EFFLUX SYSTEM PROTEIN MNES"/>
    <property type="match status" value="1"/>
</dbReference>
<reference evidence="10 11" key="1">
    <citation type="submission" date="2020-03" db="EMBL/GenBank/DDBJ databases">
        <title>Vagococcus sp. nov., isolated from beetles.</title>
        <authorList>
            <person name="Hyun D.-W."/>
            <person name="Bae J.-W."/>
        </authorList>
    </citation>
    <scope>NUCLEOTIDE SEQUENCE [LARGE SCALE GENOMIC DNA]</scope>
    <source>
        <strain evidence="10 11">HDW17B</strain>
    </source>
</reference>
<feature type="domain" description="Cation efflux protein cytoplasmic" evidence="9">
    <location>
        <begin position="223"/>
        <end position="298"/>
    </location>
</feature>
<dbReference type="InterPro" id="IPR058533">
    <property type="entry name" value="Cation_efflux_TM"/>
</dbReference>
<dbReference type="Pfam" id="PF01545">
    <property type="entry name" value="Cation_efflux"/>
    <property type="match status" value="1"/>
</dbReference>
<dbReference type="InterPro" id="IPR027469">
    <property type="entry name" value="Cation_efflux_TMD_sf"/>
</dbReference>
<dbReference type="PANTHER" id="PTHR43840">
    <property type="entry name" value="MITOCHONDRIAL METAL TRANSPORTER 1-RELATED"/>
    <property type="match status" value="1"/>
</dbReference>
<evidence type="ECO:0000313" key="10">
    <source>
        <dbReference type="EMBL" id="QIL48288.1"/>
    </source>
</evidence>
<evidence type="ECO:0000256" key="1">
    <source>
        <dbReference type="ARBA" id="ARBA00004141"/>
    </source>
</evidence>
<dbReference type="InterPro" id="IPR002524">
    <property type="entry name" value="Cation_efflux"/>
</dbReference>
<dbReference type="Pfam" id="PF16916">
    <property type="entry name" value="ZT_dimer"/>
    <property type="match status" value="1"/>
</dbReference>
<name>A0A6G8AT84_9ENTE</name>
<feature type="transmembrane region" description="Helical" evidence="7">
    <location>
        <begin position="192"/>
        <end position="210"/>
    </location>
</feature>
<feature type="transmembrane region" description="Helical" evidence="7">
    <location>
        <begin position="167"/>
        <end position="186"/>
    </location>
</feature>
<sequence length="300" mass="33166">MKPTLINRKKYVDNTTKSIKIAYLNLIILVVVFVVELLIAQISESKALLAASFNNLSSIVIATGIILGLKVALKDPSHSHSKGYQQFETLGNLFSSFVMFLMSAYIVIEGLKSVYASYSGEAATPSKLPIYIALLAGSIMLVVYLFNSKIYKKINNTSVNTLKKDSLSDFLMNIGTAVGLFLTLRIHPVFDGLTAVLLGIILVHMSYKIVKENVFYLSGGFDPEMITNYYHVIEMLPGVEKIVDITGRMFGDAIAVDITIEVDKKLTIEDAAVITENIECELTSRFDIFDVDVQVKPEKS</sequence>
<dbReference type="KEGG" id="vhy:G7082_07185"/>
<feature type="transmembrane region" description="Helical" evidence="7">
    <location>
        <begin position="48"/>
        <end position="69"/>
    </location>
</feature>
<dbReference type="RefSeq" id="WP_166034436.1">
    <property type="nucleotide sequence ID" value="NZ_CP049887.1"/>
</dbReference>
<evidence type="ECO:0000256" key="7">
    <source>
        <dbReference type="SAM" id="Phobius"/>
    </source>
</evidence>
<feature type="domain" description="Cation efflux protein transmembrane" evidence="8">
    <location>
        <begin position="24"/>
        <end position="217"/>
    </location>
</feature>
<dbReference type="GO" id="GO:0008324">
    <property type="term" value="F:monoatomic cation transmembrane transporter activity"/>
    <property type="evidence" value="ECO:0007669"/>
    <property type="project" value="InterPro"/>
</dbReference>
<keyword evidence="11" id="KW-1185">Reference proteome</keyword>
<keyword evidence="6 7" id="KW-0472">Membrane</keyword>
<feature type="transmembrane region" description="Helical" evidence="7">
    <location>
        <begin position="128"/>
        <end position="146"/>
    </location>
</feature>
<evidence type="ECO:0000259" key="8">
    <source>
        <dbReference type="Pfam" id="PF01545"/>
    </source>
</evidence>
<dbReference type="Gene3D" id="3.30.70.1350">
    <property type="entry name" value="Cation efflux protein, cytoplasmic domain"/>
    <property type="match status" value="1"/>
</dbReference>
<feature type="transmembrane region" description="Helical" evidence="7">
    <location>
        <begin position="90"/>
        <end position="108"/>
    </location>
</feature>
<dbReference type="InterPro" id="IPR050291">
    <property type="entry name" value="CDF_Transporter"/>
</dbReference>
<comment type="subcellular location">
    <subcellularLocation>
        <location evidence="1">Membrane</location>
        <topology evidence="1">Multi-pass membrane protein</topology>
    </subcellularLocation>
</comment>
<organism evidence="10 11">
    <name type="scientific">Vagococcus hydrophili</name>
    <dbReference type="NCBI Taxonomy" id="2714947"/>
    <lineage>
        <taxon>Bacteria</taxon>
        <taxon>Bacillati</taxon>
        <taxon>Bacillota</taxon>
        <taxon>Bacilli</taxon>
        <taxon>Lactobacillales</taxon>
        <taxon>Enterococcaceae</taxon>
        <taxon>Vagococcus</taxon>
    </lineage>
</organism>
<keyword evidence="3" id="KW-0813">Transport</keyword>
<evidence type="ECO:0000256" key="4">
    <source>
        <dbReference type="ARBA" id="ARBA00022692"/>
    </source>
</evidence>
<keyword evidence="5 7" id="KW-1133">Transmembrane helix</keyword>
<comment type="similarity">
    <text evidence="2">Belongs to the cation diffusion facilitator (CDF) transporter (TC 2.A.4) family.</text>
</comment>
<dbReference type="Proteomes" id="UP000501747">
    <property type="component" value="Chromosome"/>
</dbReference>
<feature type="transmembrane region" description="Helical" evidence="7">
    <location>
        <begin position="21"/>
        <end position="42"/>
    </location>
</feature>
<accession>A0A6G8AT84</accession>
<evidence type="ECO:0000259" key="9">
    <source>
        <dbReference type="Pfam" id="PF16916"/>
    </source>
</evidence>
<dbReference type="EMBL" id="CP049887">
    <property type="protein sequence ID" value="QIL48288.1"/>
    <property type="molecule type" value="Genomic_DNA"/>
</dbReference>
<dbReference type="SUPFAM" id="SSF160240">
    <property type="entry name" value="Cation efflux protein cytoplasmic domain-like"/>
    <property type="match status" value="1"/>
</dbReference>
<dbReference type="AlphaFoldDB" id="A0A6G8AT84"/>
<gene>
    <name evidence="10" type="ORF">G7082_07185</name>
</gene>
<dbReference type="InterPro" id="IPR027470">
    <property type="entry name" value="Cation_efflux_CTD"/>
</dbReference>
<dbReference type="InterPro" id="IPR036837">
    <property type="entry name" value="Cation_efflux_CTD_sf"/>
</dbReference>
<dbReference type="SUPFAM" id="SSF161111">
    <property type="entry name" value="Cation efflux protein transmembrane domain-like"/>
    <property type="match status" value="1"/>
</dbReference>
<protein>
    <submittedName>
        <fullName evidence="10">Cation transporter</fullName>
    </submittedName>
</protein>
<dbReference type="GO" id="GO:0016020">
    <property type="term" value="C:membrane"/>
    <property type="evidence" value="ECO:0007669"/>
    <property type="project" value="UniProtKB-SubCell"/>
</dbReference>
<keyword evidence="4 7" id="KW-0812">Transmembrane</keyword>
<evidence type="ECO:0000256" key="6">
    <source>
        <dbReference type="ARBA" id="ARBA00023136"/>
    </source>
</evidence>
<evidence type="ECO:0000256" key="3">
    <source>
        <dbReference type="ARBA" id="ARBA00022448"/>
    </source>
</evidence>
<proteinExistence type="inferred from homology"/>
<evidence type="ECO:0000313" key="11">
    <source>
        <dbReference type="Proteomes" id="UP000501747"/>
    </source>
</evidence>
<dbReference type="NCBIfam" id="TIGR01297">
    <property type="entry name" value="CDF"/>
    <property type="match status" value="1"/>
</dbReference>
<evidence type="ECO:0000256" key="5">
    <source>
        <dbReference type="ARBA" id="ARBA00022989"/>
    </source>
</evidence>
<evidence type="ECO:0000256" key="2">
    <source>
        <dbReference type="ARBA" id="ARBA00008114"/>
    </source>
</evidence>
<dbReference type="Gene3D" id="1.20.1510.10">
    <property type="entry name" value="Cation efflux protein transmembrane domain"/>
    <property type="match status" value="1"/>
</dbReference>